<reference evidence="2" key="1">
    <citation type="submission" date="2022-08" db="EMBL/GenBank/DDBJ databases">
        <title>A Global Phylogenomic Analysis of the Shiitake Genus Lentinula.</title>
        <authorList>
            <consortium name="DOE Joint Genome Institute"/>
            <person name="Sierra-Patev S."/>
            <person name="Min B."/>
            <person name="Naranjo-Ortiz M."/>
            <person name="Looney B."/>
            <person name="Konkel Z."/>
            <person name="Slot J.C."/>
            <person name="Sakamoto Y."/>
            <person name="Steenwyk J.L."/>
            <person name="Rokas A."/>
            <person name="Carro J."/>
            <person name="Camarero S."/>
            <person name="Ferreira P."/>
            <person name="Molpeceres G."/>
            <person name="Ruiz-Duenas F.J."/>
            <person name="Serrano A."/>
            <person name="Henrissat B."/>
            <person name="Drula E."/>
            <person name="Hughes K.W."/>
            <person name="Mata J.L."/>
            <person name="Ishikawa N.K."/>
            <person name="Vargas-Isla R."/>
            <person name="Ushijima S."/>
            <person name="Smith C.A."/>
            <person name="Ahrendt S."/>
            <person name="Andreopoulos W."/>
            <person name="He G."/>
            <person name="Labutti K."/>
            <person name="Lipzen A."/>
            <person name="Ng V."/>
            <person name="Riley R."/>
            <person name="Sandor L."/>
            <person name="Barry K."/>
            <person name="Martinez A.T."/>
            <person name="Xiao Y."/>
            <person name="Gibbons J.G."/>
            <person name="Terashima K."/>
            <person name="Grigoriev I.V."/>
            <person name="Hibbett D.S."/>
        </authorList>
    </citation>
    <scope>NUCLEOTIDE SEQUENCE</scope>
    <source>
        <strain evidence="2">RHP3577 ss4</strain>
    </source>
</reference>
<gene>
    <name evidence="2" type="ORF">C8R41DRAFT_780945</name>
</gene>
<protein>
    <submittedName>
        <fullName evidence="2">Asp/Glu/hydantoin racemase</fullName>
    </submittedName>
</protein>
<evidence type="ECO:0000313" key="2">
    <source>
        <dbReference type="EMBL" id="KAJ4466043.1"/>
    </source>
</evidence>
<dbReference type="InterPro" id="IPR015942">
    <property type="entry name" value="Asp/Glu/hydantoin_racemase"/>
</dbReference>
<organism evidence="2 3">
    <name type="scientific">Lentinula lateritia</name>
    <dbReference type="NCBI Taxonomy" id="40482"/>
    <lineage>
        <taxon>Eukaryota</taxon>
        <taxon>Fungi</taxon>
        <taxon>Dikarya</taxon>
        <taxon>Basidiomycota</taxon>
        <taxon>Agaricomycotina</taxon>
        <taxon>Agaricomycetes</taxon>
        <taxon>Agaricomycetidae</taxon>
        <taxon>Agaricales</taxon>
        <taxon>Marasmiineae</taxon>
        <taxon>Omphalotaceae</taxon>
        <taxon>Lentinula</taxon>
    </lineage>
</organism>
<accession>A0ABQ8V0B1</accession>
<evidence type="ECO:0000256" key="1">
    <source>
        <dbReference type="ARBA" id="ARBA00038414"/>
    </source>
</evidence>
<sequence length="233" mass="24562">MSCTRLLVINPNSSKSVTDGLEEVLKPPPQTELAFYTAPKNAPPSINDMITANLTATACFLDIQEKKLIDQHDGFLVCCFSDHPLTHMLRETTTKPTIGIFEAAITQALLLGKRFGIVTTGSGYSADIHKGVQAIMGGDSQRFAGIVTTGLGVVELREGDRQKIERNMKEYSGKIAQKGADVILLGCAGMAGMESLVVQGAAEAGPIAGPVRAVDGAKAGVEILAGLVRFCAC</sequence>
<dbReference type="InterPro" id="IPR052186">
    <property type="entry name" value="Hydantoin_racemase-like"/>
</dbReference>
<dbReference type="Proteomes" id="UP001150217">
    <property type="component" value="Unassembled WGS sequence"/>
</dbReference>
<evidence type="ECO:0000313" key="3">
    <source>
        <dbReference type="Proteomes" id="UP001150217"/>
    </source>
</evidence>
<comment type="similarity">
    <text evidence="1">Belongs to the HyuE racemase family.</text>
</comment>
<keyword evidence="3" id="KW-1185">Reference proteome</keyword>
<dbReference type="Gene3D" id="3.40.50.12500">
    <property type="match status" value="1"/>
</dbReference>
<dbReference type="PANTHER" id="PTHR28047:SF5">
    <property type="entry name" value="PROTEIN DCG1"/>
    <property type="match status" value="1"/>
</dbReference>
<name>A0ABQ8V0B1_9AGAR</name>
<dbReference type="EMBL" id="JANVFT010000119">
    <property type="protein sequence ID" value="KAJ4466043.1"/>
    <property type="molecule type" value="Genomic_DNA"/>
</dbReference>
<dbReference type="InterPro" id="IPR053714">
    <property type="entry name" value="Iso_Racemase_Enz_sf"/>
</dbReference>
<comment type="caution">
    <text evidence="2">The sequence shown here is derived from an EMBL/GenBank/DDBJ whole genome shotgun (WGS) entry which is preliminary data.</text>
</comment>
<dbReference type="PANTHER" id="PTHR28047">
    <property type="entry name" value="PROTEIN DCG1"/>
    <property type="match status" value="1"/>
</dbReference>
<dbReference type="Pfam" id="PF01177">
    <property type="entry name" value="Asp_Glu_race"/>
    <property type="match status" value="1"/>
</dbReference>
<proteinExistence type="inferred from homology"/>